<dbReference type="EMBL" id="KN837134">
    <property type="protein sequence ID" value="KIJ41861.1"/>
    <property type="molecule type" value="Genomic_DNA"/>
</dbReference>
<accession>A0A0C9VUF0</accession>
<feature type="non-terminal residue" evidence="1">
    <location>
        <position position="1"/>
    </location>
</feature>
<dbReference type="HOGENOM" id="CLU_042538_5_2_1"/>
<dbReference type="Proteomes" id="UP000054279">
    <property type="component" value="Unassembled WGS sequence"/>
</dbReference>
<sequence length="184" mass="21284">PSEAQRFLRSLKDYILAVCKEAEDRDVKHVQGIREYLTIRQGSAASEVIFLLALLDLDISDEVMKHPTVWKLTDLGMDLICIHNISLSSHGLHGHNLVMAMMQEKRLGIQDAITYSGEMFHNTAQEFMQTIQNLPHFTPEDGNELREHTLSMTNWIVALDEWSLLTLQYFGNQRFQIRQTRMIE</sequence>
<reference evidence="1 2" key="1">
    <citation type="submission" date="2014-06" db="EMBL/GenBank/DDBJ databases">
        <title>Evolutionary Origins and Diversification of the Mycorrhizal Mutualists.</title>
        <authorList>
            <consortium name="DOE Joint Genome Institute"/>
            <consortium name="Mycorrhizal Genomics Consortium"/>
            <person name="Kohler A."/>
            <person name="Kuo A."/>
            <person name="Nagy L.G."/>
            <person name="Floudas D."/>
            <person name="Copeland A."/>
            <person name="Barry K.W."/>
            <person name="Cichocki N."/>
            <person name="Veneault-Fourrey C."/>
            <person name="LaButti K."/>
            <person name="Lindquist E.A."/>
            <person name="Lipzen A."/>
            <person name="Lundell T."/>
            <person name="Morin E."/>
            <person name="Murat C."/>
            <person name="Riley R."/>
            <person name="Ohm R."/>
            <person name="Sun H."/>
            <person name="Tunlid A."/>
            <person name="Henrissat B."/>
            <person name="Grigoriev I.V."/>
            <person name="Hibbett D.S."/>
            <person name="Martin F."/>
        </authorList>
    </citation>
    <scope>NUCLEOTIDE SEQUENCE [LARGE SCALE GENOMIC DNA]</scope>
    <source>
        <strain evidence="1 2">SS14</strain>
    </source>
</reference>
<proteinExistence type="predicted"/>
<dbReference type="SUPFAM" id="SSF48576">
    <property type="entry name" value="Terpenoid synthases"/>
    <property type="match status" value="1"/>
</dbReference>
<organism evidence="1 2">
    <name type="scientific">Sphaerobolus stellatus (strain SS14)</name>
    <dbReference type="NCBI Taxonomy" id="990650"/>
    <lineage>
        <taxon>Eukaryota</taxon>
        <taxon>Fungi</taxon>
        <taxon>Dikarya</taxon>
        <taxon>Basidiomycota</taxon>
        <taxon>Agaricomycotina</taxon>
        <taxon>Agaricomycetes</taxon>
        <taxon>Phallomycetidae</taxon>
        <taxon>Geastrales</taxon>
        <taxon>Sphaerobolaceae</taxon>
        <taxon>Sphaerobolus</taxon>
    </lineage>
</organism>
<dbReference type="Pfam" id="PF19086">
    <property type="entry name" value="Terpene_syn_C_2"/>
    <property type="match status" value="1"/>
</dbReference>
<feature type="non-terminal residue" evidence="1">
    <location>
        <position position="184"/>
    </location>
</feature>
<evidence type="ECO:0000313" key="1">
    <source>
        <dbReference type="EMBL" id="KIJ41861.1"/>
    </source>
</evidence>
<keyword evidence="2" id="KW-1185">Reference proteome</keyword>
<dbReference type="OrthoDB" id="2861623at2759"/>
<dbReference type="AlphaFoldDB" id="A0A0C9VUF0"/>
<dbReference type="InterPro" id="IPR008949">
    <property type="entry name" value="Isoprenoid_synthase_dom_sf"/>
</dbReference>
<protein>
    <submittedName>
        <fullName evidence="1">Uncharacterized protein</fullName>
    </submittedName>
</protein>
<dbReference type="Gene3D" id="1.10.600.10">
    <property type="entry name" value="Farnesyl Diphosphate Synthase"/>
    <property type="match status" value="1"/>
</dbReference>
<gene>
    <name evidence="1" type="ORF">M422DRAFT_99572</name>
</gene>
<evidence type="ECO:0000313" key="2">
    <source>
        <dbReference type="Proteomes" id="UP000054279"/>
    </source>
</evidence>
<name>A0A0C9VUF0_SPHS4</name>